<evidence type="ECO:0000256" key="2">
    <source>
        <dbReference type="ARBA" id="ARBA00022448"/>
    </source>
</evidence>
<feature type="transmembrane region" description="Helical" evidence="6">
    <location>
        <begin position="27"/>
        <end position="43"/>
    </location>
</feature>
<feature type="transmembrane region" description="Helical" evidence="6">
    <location>
        <begin position="342"/>
        <end position="362"/>
    </location>
</feature>
<dbReference type="InterPro" id="IPR004813">
    <property type="entry name" value="OPT"/>
</dbReference>
<evidence type="ECO:0000256" key="3">
    <source>
        <dbReference type="ARBA" id="ARBA00022692"/>
    </source>
</evidence>
<keyword evidence="3 6" id="KW-0812">Transmembrane</keyword>
<feature type="transmembrane region" description="Helical" evidence="6">
    <location>
        <begin position="157"/>
        <end position="175"/>
    </location>
</feature>
<keyword evidence="4 6" id="KW-1133">Transmembrane helix</keyword>
<feature type="transmembrane region" description="Helical" evidence="6">
    <location>
        <begin position="317"/>
        <end position="336"/>
    </location>
</feature>
<dbReference type="EMBL" id="VSSQ01002276">
    <property type="protein sequence ID" value="MPM14421.1"/>
    <property type="molecule type" value="Genomic_DNA"/>
</dbReference>
<organism evidence="7">
    <name type="scientific">bioreactor metagenome</name>
    <dbReference type="NCBI Taxonomy" id="1076179"/>
    <lineage>
        <taxon>unclassified sequences</taxon>
        <taxon>metagenomes</taxon>
        <taxon>ecological metagenomes</taxon>
    </lineage>
</organism>
<evidence type="ECO:0000256" key="1">
    <source>
        <dbReference type="ARBA" id="ARBA00004141"/>
    </source>
</evidence>
<comment type="caution">
    <text evidence="7">The sequence shown here is derived from an EMBL/GenBank/DDBJ whole genome shotgun (WGS) entry which is preliminary data.</text>
</comment>
<feature type="transmembrane region" description="Helical" evidence="6">
    <location>
        <begin position="181"/>
        <end position="203"/>
    </location>
</feature>
<reference evidence="7" key="1">
    <citation type="submission" date="2019-08" db="EMBL/GenBank/DDBJ databases">
        <authorList>
            <person name="Kucharzyk K."/>
            <person name="Murdoch R.W."/>
            <person name="Higgins S."/>
            <person name="Loffler F."/>
        </authorList>
    </citation>
    <scope>NUCLEOTIDE SEQUENCE</scope>
</reference>
<name>A0A644XF81_9ZZZZ</name>
<sequence length="403" mass="41433">MRDSLPYPIGQAAANTLEAGERGGLRCIYLYGAMVFSAVFTFFRDKLSIIPNALTNYTKNIYLGIWLSPMALGIGYAAGPLYTGVWFAGAAFAYLLLIPIGVSTGLFSSTAAAVSVKNSLGLGLMAGVGVGVLIDFLRSRIDFVRSEGAPKGLGSRLFGMFAVIVAYILTLLAGLDPISSAAVILLTCIACAMSAAVTGQAGINKTEIFAVMALLALRLFAHPSLAASFFIMAIVAVSCGLAGDMLNDFKAGSMLGTDPAGQLVTEAVGGLAGGFAAVFAMLAVISTYGGIGAEHGLSAGQAFAVTELMGGIDNKTLFFTALAAGALLFLFKFPVMTLGLGLYLPFEISSVIFLGGASRFIVDKLRKAPKDEGNPGMLIAAGLMGGEGIIGVILAIEHMVTGG</sequence>
<comment type="subcellular location">
    <subcellularLocation>
        <location evidence="1">Membrane</location>
        <topology evidence="1">Multi-pass membrane protein</topology>
    </subcellularLocation>
</comment>
<evidence type="ECO:0000256" key="6">
    <source>
        <dbReference type="SAM" id="Phobius"/>
    </source>
</evidence>
<keyword evidence="2" id="KW-0813">Transport</keyword>
<dbReference type="GO" id="GO:0016020">
    <property type="term" value="C:membrane"/>
    <property type="evidence" value="ECO:0007669"/>
    <property type="project" value="UniProtKB-SubCell"/>
</dbReference>
<feature type="transmembrane region" description="Helical" evidence="6">
    <location>
        <begin position="215"/>
        <end position="243"/>
    </location>
</feature>
<evidence type="ECO:0000313" key="7">
    <source>
        <dbReference type="EMBL" id="MPM14421.1"/>
    </source>
</evidence>
<feature type="transmembrane region" description="Helical" evidence="6">
    <location>
        <begin position="92"/>
        <end position="114"/>
    </location>
</feature>
<gene>
    <name evidence="7" type="ORF">SDC9_60783</name>
</gene>
<evidence type="ECO:0000256" key="5">
    <source>
        <dbReference type="ARBA" id="ARBA00023136"/>
    </source>
</evidence>
<feature type="transmembrane region" description="Helical" evidence="6">
    <location>
        <begin position="63"/>
        <end position="85"/>
    </location>
</feature>
<protein>
    <submittedName>
        <fullName evidence="7">Uncharacterized protein</fullName>
    </submittedName>
</protein>
<feature type="transmembrane region" description="Helical" evidence="6">
    <location>
        <begin position="120"/>
        <end position="137"/>
    </location>
</feature>
<dbReference type="Pfam" id="PF03169">
    <property type="entry name" value="OPT"/>
    <property type="match status" value="1"/>
</dbReference>
<accession>A0A644XF81</accession>
<evidence type="ECO:0000256" key="4">
    <source>
        <dbReference type="ARBA" id="ARBA00022989"/>
    </source>
</evidence>
<feature type="transmembrane region" description="Helical" evidence="6">
    <location>
        <begin position="374"/>
        <end position="396"/>
    </location>
</feature>
<dbReference type="GO" id="GO:0035673">
    <property type="term" value="F:oligopeptide transmembrane transporter activity"/>
    <property type="evidence" value="ECO:0007669"/>
    <property type="project" value="InterPro"/>
</dbReference>
<keyword evidence="5 6" id="KW-0472">Membrane</keyword>
<dbReference type="AlphaFoldDB" id="A0A644XF81"/>
<feature type="transmembrane region" description="Helical" evidence="6">
    <location>
        <begin position="263"/>
        <end position="285"/>
    </location>
</feature>
<proteinExistence type="predicted"/>